<feature type="domain" description="UVR" evidence="15">
    <location>
        <begin position="623"/>
        <end position="658"/>
    </location>
</feature>
<dbReference type="Pfam" id="PF17757">
    <property type="entry name" value="UvrB_inter"/>
    <property type="match status" value="1"/>
</dbReference>
<gene>
    <name evidence="12" type="primary">uvrB</name>
    <name evidence="18" type="ORF">EH55_09605</name>
</gene>
<dbReference type="InterPro" id="IPR001650">
    <property type="entry name" value="Helicase_C-like"/>
</dbReference>
<dbReference type="InterPro" id="IPR001943">
    <property type="entry name" value="UVR_dom"/>
</dbReference>
<feature type="binding site" evidence="12">
    <location>
        <begin position="41"/>
        <end position="48"/>
    </location>
    <ligand>
        <name>ATP</name>
        <dbReference type="ChEBI" id="CHEBI:30616"/>
    </ligand>
</feature>
<dbReference type="eggNOG" id="COG0556">
    <property type="taxonomic scope" value="Bacteria"/>
</dbReference>
<dbReference type="Pfam" id="PF12344">
    <property type="entry name" value="UvrB"/>
    <property type="match status" value="1"/>
</dbReference>
<dbReference type="NCBIfam" id="TIGR00631">
    <property type="entry name" value="uvrb"/>
    <property type="match status" value="1"/>
</dbReference>
<keyword evidence="5 12" id="KW-0227">DNA damage</keyword>
<proteinExistence type="inferred from homology"/>
<dbReference type="InterPro" id="IPR041471">
    <property type="entry name" value="UvrB_inter"/>
</dbReference>
<dbReference type="PATRIC" id="fig|2754.20.peg.896"/>
<dbReference type="PROSITE" id="PS50151">
    <property type="entry name" value="UVR"/>
    <property type="match status" value="1"/>
</dbReference>
<evidence type="ECO:0000259" key="16">
    <source>
        <dbReference type="PROSITE" id="PS51192"/>
    </source>
</evidence>
<dbReference type="InterPro" id="IPR004807">
    <property type="entry name" value="UvrB"/>
</dbReference>
<dbReference type="InterPro" id="IPR006935">
    <property type="entry name" value="Helicase/UvrB_N"/>
</dbReference>
<reference evidence="18 19" key="1">
    <citation type="submission" date="2014-04" db="EMBL/GenBank/DDBJ databases">
        <title>Draft Genome Sequence of Synergistes jonesii.</title>
        <authorList>
            <person name="Coil D.A."/>
            <person name="Eisen J.A."/>
            <person name="Holland-Moritz H.E."/>
        </authorList>
    </citation>
    <scope>NUCLEOTIDE SEQUENCE [LARGE SCALE GENOMIC DNA]</scope>
    <source>
        <strain evidence="18 19">78-1</strain>
    </source>
</reference>
<keyword evidence="3 12" id="KW-0963">Cytoplasm</keyword>
<dbReference type="PROSITE" id="PS51194">
    <property type="entry name" value="HELICASE_CTER"/>
    <property type="match status" value="1"/>
</dbReference>
<dbReference type="GO" id="GO:0005524">
    <property type="term" value="F:ATP binding"/>
    <property type="evidence" value="ECO:0007669"/>
    <property type="project" value="UniProtKB-UniRule"/>
</dbReference>
<dbReference type="GeneID" id="90984364"/>
<dbReference type="PANTHER" id="PTHR24029:SF0">
    <property type="entry name" value="UVRABC SYSTEM PROTEIN B"/>
    <property type="match status" value="1"/>
</dbReference>
<organism evidence="18 19">
    <name type="scientific">Synergistes jonesii</name>
    <dbReference type="NCBI Taxonomy" id="2754"/>
    <lineage>
        <taxon>Bacteria</taxon>
        <taxon>Thermotogati</taxon>
        <taxon>Synergistota</taxon>
        <taxon>Synergistia</taxon>
        <taxon>Synergistales</taxon>
        <taxon>Synergistaceae</taxon>
        <taxon>Synergistes</taxon>
    </lineage>
</organism>
<sequence>MEEDKFKLVAPFGLSGDQPQAVEKLVRGFREKDGTHQTLLGVTGSGKTFTMANVIARLNRPTLVMAHNKTLAAQLYSEFKEFFPENSVNYFVSYYDYYQPEAYIPASDVYIEKDSSVNERIEKLRLMTTKSLLERRDVVVVASVSCIYGLGKRKNYEDAIFRFARGERYERRDFMMRLIDNYYERNDVSLVPGTFRSRGETMEVFPAYSDTALRISFFDDEIERIDEIDPVSGRSVAMKEKVGIFPSQHYVTSKDAIQKAAGSIEEEMERCCARFVGEGKHLEAERLRMRTKYDLEMLLEVGYCSGIENYSRYLDGRNEGDPPGTLLDFFPKDALFFIDESHMTLPQVRGMYNGDRARKEVLVEHGFRLPSCLDNRPLRWDEYEPVLKNALFISATPGDYEFAHSDHVVEQLVRPTGIPDPEVEVHRATGQVDDLIAEIRPIVGRGERALVSTLTKRSAEDLAEYLADLGVKVRYIHSELDTFERAELLRDLRLGVFAVLVGVNLLREGLDLPEVSLVAILDADREGYLRAHRSLIQMIGRAARNSAGRVILYADRITDSIELAMKETKRRREAQIKFNEEHHIVPRTIVKSVKNLLPDELLDDEKESYAGERAASSNEGARDLGIKELERKMWEAVEKLDFETAAELRDEIQKMKGGSTFGSGNKNHRRKTAQSQKHRRRYSKK</sequence>
<evidence type="ECO:0000256" key="5">
    <source>
        <dbReference type="ARBA" id="ARBA00022763"/>
    </source>
</evidence>
<evidence type="ECO:0000259" key="15">
    <source>
        <dbReference type="PROSITE" id="PS50151"/>
    </source>
</evidence>
<comment type="subunit">
    <text evidence="10 12 13">Forms a heterotetramer with UvrA during the search for lesions. Interacts with UvrC in an incision complex.</text>
</comment>
<evidence type="ECO:0000256" key="13">
    <source>
        <dbReference type="RuleBase" id="RU003587"/>
    </source>
</evidence>
<dbReference type="SUPFAM" id="SSF52540">
    <property type="entry name" value="P-loop containing nucleoside triphosphate hydrolases"/>
    <property type="match status" value="2"/>
</dbReference>
<dbReference type="GO" id="GO:0009380">
    <property type="term" value="C:excinuclease repair complex"/>
    <property type="evidence" value="ECO:0007669"/>
    <property type="project" value="InterPro"/>
</dbReference>
<dbReference type="InterPro" id="IPR027417">
    <property type="entry name" value="P-loop_NTPase"/>
</dbReference>
<keyword evidence="9 12" id="KW-0234">DNA repair</keyword>
<feature type="short sequence motif" description="Beta-hairpin" evidence="12">
    <location>
        <begin position="94"/>
        <end position="117"/>
    </location>
</feature>
<evidence type="ECO:0000313" key="18">
    <source>
        <dbReference type="EMBL" id="KEJ91454.1"/>
    </source>
</evidence>
<comment type="similarity">
    <text evidence="2 12 13">Belongs to the UvrB family.</text>
</comment>
<dbReference type="GO" id="GO:0003677">
    <property type="term" value="F:DNA binding"/>
    <property type="evidence" value="ECO:0007669"/>
    <property type="project" value="UniProtKB-UniRule"/>
</dbReference>
<feature type="domain" description="Helicase C-terminal" evidence="17">
    <location>
        <begin position="431"/>
        <end position="597"/>
    </location>
</feature>
<dbReference type="SUPFAM" id="SSF46600">
    <property type="entry name" value="C-terminal UvrC-binding domain of UvrB"/>
    <property type="match status" value="1"/>
</dbReference>
<evidence type="ECO:0000256" key="4">
    <source>
        <dbReference type="ARBA" id="ARBA00022741"/>
    </source>
</evidence>
<evidence type="ECO:0000256" key="1">
    <source>
        <dbReference type="ARBA" id="ARBA00004496"/>
    </source>
</evidence>
<dbReference type="OrthoDB" id="9806651at2"/>
<protein>
    <recommendedName>
        <fullName evidence="11 12">UvrABC system protein B</fullName>
        <shortName evidence="12">Protein UvrB</shortName>
    </recommendedName>
    <alternativeName>
        <fullName evidence="12">Excinuclease ABC subunit B</fullName>
    </alternativeName>
</protein>
<evidence type="ECO:0000256" key="3">
    <source>
        <dbReference type="ARBA" id="ARBA00022490"/>
    </source>
</evidence>
<evidence type="ECO:0000256" key="10">
    <source>
        <dbReference type="ARBA" id="ARBA00026033"/>
    </source>
</evidence>
<dbReference type="HAMAP" id="MF_00204">
    <property type="entry name" value="UvrB"/>
    <property type="match status" value="1"/>
</dbReference>
<evidence type="ECO:0000256" key="8">
    <source>
        <dbReference type="ARBA" id="ARBA00022881"/>
    </source>
</evidence>
<dbReference type="Gene3D" id="3.40.50.300">
    <property type="entry name" value="P-loop containing nucleotide triphosphate hydrolases"/>
    <property type="match status" value="3"/>
</dbReference>
<dbReference type="GO" id="GO:0009381">
    <property type="term" value="F:excinuclease ABC activity"/>
    <property type="evidence" value="ECO:0007669"/>
    <property type="project" value="UniProtKB-UniRule"/>
</dbReference>
<dbReference type="STRING" id="2754.EH55_09605"/>
<feature type="compositionally biased region" description="Basic residues" evidence="14">
    <location>
        <begin position="666"/>
        <end position="685"/>
    </location>
</feature>
<dbReference type="NCBIfam" id="NF003673">
    <property type="entry name" value="PRK05298.1"/>
    <property type="match status" value="1"/>
</dbReference>
<dbReference type="GO" id="GO:0016887">
    <property type="term" value="F:ATP hydrolysis activity"/>
    <property type="evidence" value="ECO:0007669"/>
    <property type="project" value="InterPro"/>
</dbReference>
<evidence type="ECO:0000256" key="6">
    <source>
        <dbReference type="ARBA" id="ARBA00022769"/>
    </source>
</evidence>
<comment type="function">
    <text evidence="12">The UvrABC repair system catalyzes the recognition and processing of DNA lesions. A damage recognition complex composed of 2 UvrA and 2 UvrB subunits scans DNA for abnormalities. Upon binding of the UvrA(2)B(2) complex to a putative damaged site, the DNA wraps around one UvrB monomer. DNA wrap is dependent on ATP binding by UvrB and probably causes local melting of the DNA helix, facilitating insertion of UvrB beta-hairpin between the DNA strands. Then UvrB probes one DNA strand for the presence of a lesion. If a lesion is found the UvrA subunits dissociate and the UvrB-DNA preincision complex is formed. This complex is subsequently bound by UvrC and the second UvrB is released. If no lesion is found, the DNA wraps around the other UvrB subunit that will check the other stand for damage.</text>
</comment>
<keyword evidence="12 13" id="KW-0742">SOS response</keyword>
<feature type="domain" description="Helicase ATP-binding" evidence="16">
    <location>
        <begin position="28"/>
        <end position="213"/>
    </location>
</feature>
<keyword evidence="8 12" id="KW-0267">Excision nuclease</keyword>
<keyword evidence="19" id="KW-1185">Reference proteome</keyword>
<dbReference type="AlphaFoldDB" id="A0A073INX6"/>
<dbReference type="Pfam" id="PF00271">
    <property type="entry name" value="Helicase_C"/>
    <property type="match status" value="1"/>
</dbReference>
<evidence type="ECO:0000259" key="17">
    <source>
        <dbReference type="PROSITE" id="PS51194"/>
    </source>
</evidence>
<evidence type="ECO:0000256" key="9">
    <source>
        <dbReference type="ARBA" id="ARBA00023204"/>
    </source>
</evidence>
<dbReference type="InterPro" id="IPR014001">
    <property type="entry name" value="Helicase_ATP-bd"/>
</dbReference>
<comment type="domain">
    <text evidence="12">The beta-hairpin motif is involved in DNA binding.</text>
</comment>
<dbReference type="PANTHER" id="PTHR24029">
    <property type="entry name" value="UVRABC SYSTEM PROTEIN B"/>
    <property type="match status" value="1"/>
</dbReference>
<keyword evidence="6 12" id="KW-0228">DNA excision</keyword>
<dbReference type="CDD" id="cd18790">
    <property type="entry name" value="SF2_C_UvrB"/>
    <property type="match status" value="1"/>
</dbReference>
<dbReference type="Pfam" id="PF02151">
    <property type="entry name" value="UVR"/>
    <property type="match status" value="1"/>
</dbReference>
<evidence type="ECO:0000256" key="2">
    <source>
        <dbReference type="ARBA" id="ARBA00008533"/>
    </source>
</evidence>
<dbReference type="Pfam" id="PF04851">
    <property type="entry name" value="ResIII"/>
    <property type="match status" value="1"/>
</dbReference>
<keyword evidence="4 12" id="KW-0547">Nucleotide-binding</keyword>
<comment type="subcellular location">
    <subcellularLocation>
        <location evidence="1 12 13">Cytoplasm</location>
    </subcellularLocation>
</comment>
<dbReference type="InterPro" id="IPR036876">
    <property type="entry name" value="UVR_dom_sf"/>
</dbReference>
<dbReference type="SMART" id="SM00490">
    <property type="entry name" value="HELICc"/>
    <property type="match status" value="1"/>
</dbReference>
<evidence type="ECO:0000313" key="19">
    <source>
        <dbReference type="Proteomes" id="UP000027665"/>
    </source>
</evidence>
<dbReference type="PROSITE" id="PS51192">
    <property type="entry name" value="HELICASE_ATP_BIND_1"/>
    <property type="match status" value="1"/>
</dbReference>
<dbReference type="EMBL" id="JMKI01000047">
    <property type="protein sequence ID" value="KEJ91454.1"/>
    <property type="molecule type" value="Genomic_DNA"/>
</dbReference>
<dbReference type="RefSeq" id="WP_037977839.1">
    <property type="nucleotide sequence ID" value="NZ_JMKI01000047.1"/>
</dbReference>
<dbReference type="InterPro" id="IPR024759">
    <property type="entry name" value="UvrB_YAD/RRR_dom"/>
</dbReference>
<evidence type="ECO:0000256" key="14">
    <source>
        <dbReference type="SAM" id="MobiDB-lite"/>
    </source>
</evidence>
<accession>A0A073INX6</accession>
<dbReference type="CDD" id="cd17916">
    <property type="entry name" value="DEXHc_UvrB"/>
    <property type="match status" value="1"/>
</dbReference>
<feature type="region of interest" description="Disordered" evidence="14">
    <location>
        <begin position="651"/>
        <end position="685"/>
    </location>
</feature>
<evidence type="ECO:0000256" key="12">
    <source>
        <dbReference type="HAMAP-Rule" id="MF_00204"/>
    </source>
</evidence>
<dbReference type="GO" id="GO:0006289">
    <property type="term" value="P:nucleotide-excision repair"/>
    <property type="evidence" value="ECO:0007669"/>
    <property type="project" value="UniProtKB-UniRule"/>
</dbReference>
<evidence type="ECO:0000256" key="11">
    <source>
        <dbReference type="ARBA" id="ARBA00029504"/>
    </source>
</evidence>
<dbReference type="Gene3D" id="4.10.860.10">
    <property type="entry name" value="UVR domain"/>
    <property type="match status" value="1"/>
</dbReference>
<dbReference type="SMART" id="SM00487">
    <property type="entry name" value="DEXDc"/>
    <property type="match status" value="1"/>
</dbReference>
<keyword evidence="7 12" id="KW-0067">ATP-binding</keyword>
<dbReference type="GO" id="GO:0005737">
    <property type="term" value="C:cytoplasm"/>
    <property type="evidence" value="ECO:0007669"/>
    <property type="project" value="UniProtKB-SubCell"/>
</dbReference>
<dbReference type="Proteomes" id="UP000027665">
    <property type="component" value="Unassembled WGS sequence"/>
</dbReference>
<name>A0A073INX6_9BACT</name>
<dbReference type="GO" id="GO:0009432">
    <property type="term" value="P:SOS response"/>
    <property type="evidence" value="ECO:0007669"/>
    <property type="project" value="UniProtKB-UniRule"/>
</dbReference>
<comment type="caution">
    <text evidence="18">The sequence shown here is derived from an EMBL/GenBank/DDBJ whole genome shotgun (WGS) entry which is preliminary data.</text>
</comment>
<evidence type="ECO:0000256" key="7">
    <source>
        <dbReference type="ARBA" id="ARBA00022840"/>
    </source>
</evidence>